<dbReference type="InterPro" id="IPR012292">
    <property type="entry name" value="Globin/Proto"/>
</dbReference>
<dbReference type="GO" id="GO:0020037">
    <property type="term" value="F:heme binding"/>
    <property type="evidence" value="ECO:0007669"/>
    <property type="project" value="InterPro"/>
</dbReference>
<evidence type="ECO:0000313" key="2">
    <source>
        <dbReference type="Proteomes" id="UP000887566"/>
    </source>
</evidence>
<dbReference type="WBParaSite" id="PSAMB.scaffold2113size25298.g16351.t1">
    <property type="protein sequence ID" value="PSAMB.scaffold2113size25298.g16351.t1"/>
    <property type="gene ID" value="PSAMB.scaffold2113size25298.g16351"/>
</dbReference>
<dbReference type="Proteomes" id="UP000887566">
    <property type="component" value="Unplaced"/>
</dbReference>
<organism evidence="2 3">
    <name type="scientific">Plectus sambesii</name>
    <dbReference type="NCBI Taxonomy" id="2011161"/>
    <lineage>
        <taxon>Eukaryota</taxon>
        <taxon>Metazoa</taxon>
        <taxon>Ecdysozoa</taxon>
        <taxon>Nematoda</taxon>
        <taxon>Chromadorea</taxon>
        <taxon>Plectida</taxon>
        <taxon>Plectina</taxon>
        <taxon>Plectoidea</taxon>
        <taxon>Plectidae</taxon>
        <taxon>Plectus</taxon>
    </lineage>
</organism>
<dbReference type="SUPFAM" id="SSF46458">
    <property type="entry name" value="Globin-like"/>
    <property type="match status" value="1"/>
</dbReference>
<dbReference type="GO" id="GO:0019825">
    <property type="term" value="F:oxygen binding"/>
    <property type="evidence" value="ECO:0007669"/>
    <property type="project" value="InterPro"/>
</dbReference>
<dbReference type="InterPro" id="IPR009050">
    <property type="entry name" value="Globin-like_sf"/>
</dbReference>
<dbReference type="AlphaFoldDB" id="A0A914VJJ8"/>
<feature type="region of interest" description="Disordered" evidence="1">
    <location>
        <begin position="1"/>
        <end position="36"/>
    </location>
</feature>
<dbReference type="Gene3D" id="1.10.490.10">
    <property type="entry name" value="Globins"/>
    <property type="match status" value="1"/>
</dbReference>
<accession>A0A914VJJ8</accession>
<name>A0A914VJJ8_9BILA</name>
<keyword evidence="2" id="KW-1185">Reference proteome</keyword>
<protein>
    <submittedName>
        <fullName evidence="3">Globin family profile domain-containing protein</fullName>
    </submittedName>
</protein>
<sequence length="158" mass="17908">MSCGCLRTRTSSTGDLPRPAAAQADTNGAVKPDDPRIPLNTRQKFTLVKNWKGISRQATETGANMFVKMLSENPDLYDMFAFRGLKSKDQSKQLENELLQLHAEAVMNKMEEPFLYAVKLTLDERYTDNMDAVYRIVIKLILETMEQACRKAANEKKS</sequence>
<reference evidence="3" key="1">
    <citation type="submission" date="2022-11" db="UniProtKB">
        <authorList>
            <consortium name="WormBaseParasite"/>
        </authorList>
    </citation>
    <scope>IDENTIFICATION</scope>
</reference>
<evidence type="ECO:0000256" key="1">
    <source>
        <dbReference type="SAM" id="MobiDB-lite"/>
    </source>
</evidence>
<evidence type="ECO:0000313" key="3">
    <source>
        <dbReference type="WBParaSite" id="PSAMB.scaffold2113size25298.g16351.t1"/>
    </source>
</evidence>
<proteinExistence type="predicted"/>